<name>A0A6C0AN73_9ZZZZ</name>
<sequence>MEDTCSPGKNKSLQSFRAYSVIFPMIIILVLLEAFCIFAYIPSGSLGDMSSIKGSLPKLPAIIQKT</sequence>
<evidence type="ECO:0000256" key="1">
    <source>
        <dbReference type="SAM" id="Phobius"/>
    </source>
</evidence>
<keyword evidence="1" id="KW-1133">Transmembrane helix</keyword>
<organism evidence="2">
    <name type="scientific">viral metagenome</name>
    <dbReference type="NCBI Taxonomy" id="1070528"/>
    <lineage>
        <taxon>unclassified sequences</taxon>
        <taxon>metagenomes</taxon>
        <taxon>organismal metagenomes</taxon>
    </lineage>
</organism>
<keyword evidence="1" id="KW-0812">Transmembrane</keyword>
<proteinExistence type="predicted"/>
<feature type="transmembrane region" description="Helical" evidence="1">
    <location>
        <begin position="21"/>
        <end position="41"/>
    </location>
</feature>
<accession>A0A6C0AN73</accession>
<dbReference type="AlphaFoldDB" id="A0A6C0AN73"/>
<protein>
    <submittedName>
        <fullName evidence="2">Uncharacterized protein</fullName>
    </submittedName>
</protein>
<evidence type="ECO:0000313" key="2">
    <source>
        <dbReference type="EMBL" id="QHS81259.1"/>
    </source>
</evidence>
<reference evidence="2" key="1">
    <citation type="journal article" date="2020" name="Nature">
        <title>Giant virus diversity and host interactions through global metagenomics.</title>
        <authorList>
            <person name="Schulz F."/>
            <person name="Roux S."/>
            <person name="Paez-Espino D."/>
            <person name="Jungbluth S."/>
            <person name="Walsh D.A."/>
            <person name="Denef V.J."/>
            <person name="McMahon K.D."/>
            <person name="Konstantinidis K.T."/>
            <person name="Eloe-Fadrosh E.A."/>
            <person name="Kyrpides N.C."/>
            <person name="Woyke T."/>
        </authorList>
    </citation>
    <scope>NUCLEOTIDE SEQUENCE</scope>
    <source>
        <strain evidence="2">GVMAG-S-1101161-73</strain>
    </source>
</reference>
<dbReference type="EMBL" id="MN740732">
    <property type="protein sequence ID" value="QHS81259.1"/>
    <property type="molecule type" value="Genomic_DNA"/>
</dbReference>
<keyword evidence="1" id="KW-0472">Membrane</keyword>